<name>A0AA38GG47_TAXCH</name>
<dbReference type="Gene3D" id="1.10.3060.10">
    <property type="entry name" value="Helical scaffold and wing domains of SecA"/>
    <property type="match status" value="1"/>
</dbReference>
<accession>A0AA38GG47</accession>
<dbReference type="EMBL" id="JAHRHJ020000003">
    <property type="protein sequence ID" value="KAH9320805.1"/>
    <property type="molecule type" value="Genomic_DNA"/>
</dbReference>
<gene>
    <name evidence="2" type="ORF">KI387_015444</name>
</gene>
<evidence type="ECO:0000313" key="3">
    <source>
        <dbReference type="Proteomes" id="UP000824469"/>
    </source>
</evidence>
<dbReference type="Proteomes" id="UP000824469">
    <property type="component" value="Unassembled WGS sequence"/>
</dbReference>
<feature type="non-terminal residue" evidence="2">
    <location>
        <position position="59"/>
    </location>
</feature>
<evidence type="ECO:0000259" key="1">
    <source>
        <dbReference type="Pfam" id="PF07516"/>
    </source>
</evidence>
<comment type="caution">
    <text evidence="2">The sequence shown here is derived from an EMBL/GenBank/DDBJ whole genome shotgun (WGS) entry which is preliminary data.</text>
</comment>
<feature type="non-terminal residue" evidence="2">
    <location>
        <position position="1"/>
    </location>
</feature>
<dbReference type="SUPFAM" id="SSF81886">
    <property type="entry name" value="Helical scaffold and wing domains of SecA"/>
    <property type="match status" value="1"/>
</dbReference>
<dbReference type="InterPro" id="IPR011116">
    <property type="entry name" value="SecA_Wing/Scaffold"/>
</dbReference>
<organism evidence="2 3">
    <name type="scientific">Taxus chinensis</name>
    <name type="common">Chinese yew</name>
    <name type="synonym">Taxus wallichiana var. chinensis</name>
    <dbReference type="NCBI Taxonomy" id="29808"/>
    <lineage>
        <taxon>Eukaryota</taxon>
        <taxon>Viridiplantae</taxon>
        <taxon>Streptophyta</taxon>
        <taxon>Embryophyta</taxon>
        <taxon>Tracheophyta</taxon>
        <taxon>Spermatophyta</taxon>
        <taxon>Pinopsida</taxon>
        <taxon>Pinidae</taxon>
        <taxon>Conifers II</taxon>
        <taxon>Cupressales</taxon>
        <taxon>Taxaceae</taxon>
        <taxon>Taxus</taxon>
    </lineage>
</organism>
<dbReference type="GO" id="GO:0016020">
    <property type="term" value="C:membrane"/>
    <property type="evidence" value="ECO:0007669"/>
    <property type="project" value="InterPro"/>
</dbReference>
<sequence>VNLLRKYLGDLLIASYVEAVRDSDCDEAYVQEIERAVALKALDSFWRDHLVNMNRLSTA</sequence>
<keyword evidence="3" id="KW-1185">Reference proteome</keyword>
<dbReference type="Pfam" id="PF07516">
    <property type="entry name" value="SecA_SW"/>
    <property type="match status" value="1"/>
</dbReference>
<dbReference type="GO" id="GO:0017038">
    <property type="term" value="P:protein import"/>
    <property type="evidence" value="ECO:0007669"/>
    <property type="project" value="InterPro"/>
</dbReference>
<reference evidence="2 3" key="1">
    <citation type="journal article" date="2021" name="Nat. Plants">
        <title>The Taxus genome provides insights into paclitaxel biosynthesis.</title>
        <authorList>
            <person name="Xiong X."/>
            <person name="Gou J."/>
            <person name="Liao Q."/>
            <person name="Li Y."/>
            <person name="Zhou Q."/>
            <person name="Bi G."/>
            <person name="Li C."/>
            <person name="Du R."/>
            <person name="Wang X."/>
            <person name="Sun T."/>
            <person name="Guo L."/>
            <person name="Liang H."/>
            <person name="Lu P."/>
            <person name="Wu Y."/>
            <person name="Zhang Z."/>
            <person name="Ro D.K."/>
            <person name="Shang Y."/>
            <person name="Huang S."/>
            <person name="Yan J."/>
        </authorList>
    </citation>
    <scope>NUCLEOTIDE SEQUENCE [LARGE SCALE GENOMIC DNA]</scope>
    <source>
        <strain evidence="2">Ta-2019</strain>
    </source>
</reference>
<dbReference type="AlphaFoldDB" id="A0AA38GG47"/>
<evidence type="ECO:0000313" key="2">
    <source>
        <dbReference type="EMBL" id="KAH9320805.1"/>
    </source>
</evidence>
<feature type="domain" description="SecA Wing/Scaffold" evidence="1">
    <location>
        <begin position="23"/>
        <end position="57"/>
    </location>
</feature>
<proteinExistence type="predicted"/>
<protein>
    <recommendedName>
        <fullName evidence="1">SecA Wing/Scaffold domain-containing protein</fullName>
    </recommendedName>
</protein>
<dbReference type="InterPro" id="IPR036266">
    <property type="entry name" value="SecA_Wing/Scaffold_sf"/>
</dbReference>